<proteinExistence type="predicted"/>
<evidence type="ECO:0000313" key="2">
    <source>
        <dbReference type="Proteomes" id="UP000185911"/>
    </source>
</evidence>
<dbReference type="Proteomes" id="UP000185911">
    <property type="component" value="Unassembled WGS sequence"/>
</dbReference>
<dbReference type="EMBL" id="MSYM01000020">
    <property type="protein sequence ID" value="OLP04490.1"/>
    <property type="molecule type" value="Genomic_DNA"/>
</dbReference>
<gene>
    <name evidence="1" type="ORF">BLL52_4148</name>
</gene>
<reference evidence="1 2" key="1">
    <citation type="submission" date="2017-01" db="EMBL/GenBank/DDBJ databases">
        <title>Genome sequence of Rhodoferax antarcticus ANT.BR, a psychrophilic purple nonsulfur bacterium from an Antarctic microbial mat.</title>
        <authorList>
            <person name="Baker J."/>
            <person name="Riester C."/>
            <person name="Skinner B."/>
            <person name="Newell A."/>
            <person name="Swingley W."/>
            <person name="Madigan M."/>
            <person name="Jung D."/>
            <person name="Asao M."/>
            <person name="Chen M."/>
            <person name="Loughlin P."/>
            <person name="Pan H."/>
            <person name="Lin S."/>
            <person name="Li N."/>
            <person name="Shaw J."/>
            <person name="Prado M."/>
            <person name="Sherman C."/>
            <person name="Li X."/>
            <person name="Tang J."/>
            <person name="Blankenship R."/>
            <person name="Zhao T."/>
            <person name="Touchman J."/>
            <person name="Sattley M."/>
        </authorList>
    </citation>
    <scope>NUCLEOTIDE SEQUENCE [LARGE SCALE GENOMIC DNA]</scope>
    <source>
        <strain evidence="1 2">ANT.BR</strain>
    </source>
</reference>
<dbReference type="AlphaFoldDB" id="A0A1Q8Y9D9"/>
<sequence length="37" mass="4043">MQKSRQCFVSQGCKLVCSDGHDVPPAAGLRLVQRVDL</sequence>
<evidence type="ECO:0000313" key="1">
    <source>
        <dbReference type="EMBL" id="OLP04490.1"/>
    </source>
</evidence>
<keyword evidence="2" id="KW-1185">Reference proteome</keyword>
<protein>
    <submittedName>
        <fullName evidence="1">Uncharacterized protein</fullName>
    </submittedName>
</protein>
<accession>A0A1Q8Y9D9</accession>
<name>A0A1Q8Y9D9_9BURK</name>
<comment type="caution">
    <text evidence="1">The sequence shown here is derived from an EMBL/GenBank/DDBJ whole genome shotgun (WGS) entry which is preliminary data.</text>
</comment>
<organism evidence="1 2">
    <name type="scientific">Rhodoferax antarcticus ANT.BR</name>
    <dbReference type="NCBI Taxonomy" id="1111071"/>
    <lineage>
        <taxon>Bacteria</taxon>
        <taxon>Pseudomonadati</taxon>
        <taxon>Pseudomonadota</taxon>
        <taxon>Betaproteobacteria</taxon>
        <taxon>Burkholderiales</taxon>
        <taxon>Comamonadaceae</taxon>
        <taxon>Rhodoferax</taxon>
    </lineage>
</organism>